<proteinExistence type="predicted"/>
<feature type="region of interest" description="Disordered" evidence="1">
    <location>
        <begin position="363"/>
        <end position="388"/>
    </location>
</feature>
<dbReference type="InterPro" id="IPR018392">
    <property type="entry name" value="LysM"/>
</dbReference>
<evidence type="ECO:0000259" key="2">
    <source>
        <dbReference type="Pfam" id="PF01476"/>
    </source>
</evidence>
<dbReference type="EMBL" id="KL142374">
    <property type="protein sequence ID" value="KDR78880.1"/>
    <property type="molecule type" value="Genomic_DNA"/>
</dbReference>
<dbReference type="AlphaFoldDB" id="A0A067T6S2"/>
<dbReference type="Proteomes" id="UP000027222">
    <property type="component" value="Unassembled WGS sequence"/>
</dbReference>
<feature type="domain" description="LysM" evidence="2">
    <location>
        <begin position="211"/>
        <end position="244"/>
    </location>
</feature>
<organism evidence="3 4">
    <name type="scientific">Galerina marginata (strain CBS 339.88)</name>
    <dbReference type="NCBI Taxonomy" id="685588"/>
    <lineage>
        <taxon>Eukaryota</taxon>
        <taxon>Fungi</taxon>
        <taxon>Dikarya</taxon>
        <taxon>Basidiomycota</taxon>
        <taxon>Agaricomycotina</taxon>
        <taxon>Agaricomycetes</taxon>
        <taxon>Agaricomycetidae</taxon>
        <taxon>Agaricales</taxon>
        <taxon>Agaricineae</taxon>
        <taxon>Strophariaceae</taxon>
        <taxon>Galerina</taxon>
    </lineage>
</organism>
<evidence type="ECO:0000256" key="1">
    <source>
        <dbReference type="SAM" id="MobiDB-lite"/>
    </source>
</evidence>
<feature type="region of interest" description="Disordered" evidence="1">
    <location>
        <begin position="81"/>
        <end position="203"/>
    </location>
</feature>
<evidence type="ECO:0000313" key="3">
    <source>
        <dbReference type="EMBL" id="KDR78880.1"/>
    </source>
</evidence>
<evidence type="ECO:0000313" key="4">
    <source>
        <dbReference type="Proteomes" id="UP000027222"/>
    </source>
</evidence>
<name>A0A067T6S2_GALM3</name>
<dbReference type="CDD" id="cd00118">
    <property type="entry name" value="LysM"/>
    <property type="match status" value="1"/>
</dbReference>
<reference evidence="4" key="1">
    <citation type="journal article" date="2014" name="Proc. Natl. Acad. Sci. U.S.A.">
        <title>Extensive sampling of basidiomycete genomes demonstrates inadequacy of the white-rot/brown-rot paradigm for wood decay fungi.</title>
        <authorList>
            <person name="Riley R."/>
            <person name="Salamov A.A."/>
            <person name="Brown D.W."/>
            <person name="Nagy L.G."/>
            <person name="Floudas D."/>
            <person name="Held B.W."/>
            <person name="Levasseur A."/>
            <person name="Lombard V."/>
            <person name="Morin E."/>
            <person name="Otillar R."/>
            <person name="Lindquist E.A."/>
            <person name="Sun H."/>
            <person name="LaButti K.M."/>
            <person name="Schmutz J."/>
            <person name="Jabbour D."/>
            <person name="Luo H."/>
            <person name="Baker S.E."/>
            <person name="Pisabarro A.G."/>
            <person name="Walton J.D."/>
            <person name="Blanchette R.A."/>
            <person name="Henrissat B."/>
            <person name="Martin F."/>
            <person name="Cullen D."/>
            <person name="Hibbett D.S."/>
            <person name="Grigoriev I.V."/>
        </authorList>
    </citation>
    <scope>NUCLEOTIDE SEQUENCE [LARGE SCALE GENOMIC DNA]</scope>
    <source>
        <strain evidence="4">CBS 339.88</strain>
    </source>
</reference>
<accession>A0A067T6S2</accession>
<dbReference type="SUPFAM" id="SSF54106">
    <property type="entry name" value="LysM domain"/>
    <property type="match status" value="1"/>
</dbReference>
<feature type="compositionally biased region" description="Polar residues" evidence="1">
    <location>
        <begin position="163"/>
        <end position="176"/>
    </location>
</feature>
<dbReference type="OrthoDB" id="2107166at2759"/>
<feature type="compositionally biased region" description="Acidic residues" evidence="1">
    <location>
        <begin position="118"/>
        <end position="127"/>
    </location>
</feature>
<dbReference type="InterPro" id="IPR036779">
    <property type="entry name" value="LysM_dom_sf"/>
</dbReference>
<protein>
    <recommendedName>
        <fullName evidence="2">LysM domain-containing protein</fullName>
    </recommendedName>
</protein>
<feature type="compositionally biased region" description="Polar residues" evidence="1">
    <location>
        <begin position="94"/>
        <end position="103"/>
    </location>
</feature>
<dbReference type="Gene3D" id="3.10.350.10">
    <property type="entry name" value="LysM domain"/>
    <property type="match status" value="1"/>
</dbReference>
<sequence length="388" mass="42130">MSSKQQPATFIDRNTTLCLACSSSLPPLKSSSGNLNVNSIFITNCCQRPICPLCIASNPRLARYDPCLACLGGVGIVSSGSTMTTGKGKAQISPGINTNSNANLDGAVRDEDTFVLGDDSDDDDDYEDGKGARSRRLVDAPAPPPPYEPLADVDLSTKGAGPTINSDKFASTSSFAVISPEEHKPPTPEGSDAPSEDLKSSMTQRTTPYKYYINKRDTLQGIALRFGLDGHEICKLNNLPPSVIRTTPHLLHTRAFLLLPPTAKLHASLALSKEEEKGREEKLVRERAEKRLQTLTKEVDWRVAKAYVALADDAGEQEAFDAKRKEIGSTLPVGASSGRSQGLEALAVQQYLDDEEWEVEERRAGRSVQTLNFPSKGDEGNHSKKGWW</sequence>
<dbReference type="HOGENOM" id="CLU_066054_0_0_1"/>
<dbReference type="Pfam" id="PF01476">
    <property type="entry name" value="LysM"/>
    <property type="match status" value="1"/>
</dbReference>
<gene>
    <name evidence="3" type="ORF">GALMADRAFT_64579</name>
</gene>
<keyword evidence="4" id="KW-1185">Reference proteome</keyword>